<accession>A0A812J0Q1</accession>
<proteinExistence type="predicted"/>
<dbReference type="GO" id="GO:0005759">
    <property type="term" value="C:mitochondrial matrix"/>
    <property type="evidence" value="ECO:0007669"/>
    <property type="project" value="TreeGrafter"/>
</dbReference>
<dbReference type="InterPro" id="IPR044917">
    <property type="entry name" value="PRIMPOL"/>
</dbReference>
<evidence type="ECO:0000256" key="1">
    <source>
        <dbReference type="ARBA" id="ARBA00026139"/>
    </source>
</evidence>
<dbReference type="PANTHER" id="PTHR31399">
    <property type="entry name" value="DNA-DIRECTED PRIMASE / POLYMERASE PROTEIN"/>
    <property type="match status" value="1"/>
</dbReference>
<organism evidence="6 7">
    <name type="scientific">Symbiodinium necroappetens</name>
    <dbReference type="NCBI Taxonomy" id="1628268"/>
    <lineage>
        <taxon>Eukaryota</taxon>
        <taxon>Sar</taxon>
        <taxon>Alveolata</taxon>
        <taxon>Dinophyceae</taxon>
        <taxon>Suessiales</taxon>
        <taxon>Symbiodiniaceae</taxon>
        <taxon>Symbiodinium</taxon>
    </lineage>
</organism>
<dbReference type="Proteomes" id="UP000601435">
    <property type="component" value="Unassembled WGS sequence"/>
</dbReference>
<gene>
    <name evidence="6" type="primary">POLH</name>
    <name evidence="6" type="ORF">SNEC2469_LOCUS993</name>
</gene>
<evidence type="ECO:0000313" key="7">
    <source>
        <dbReference type="Proteomes" id="UP000601435"/>
    </source>
</evidence>
<sequence>MQKVRIAAGCWRMRESQFVVRVGQESASKYLVELWDDVRFKNEGQAAFTNPTRVQRSLLMGSGEYMVVSLVNNRFCFKKGASHKSNGIYLVINQKRWVVYQKCHDVADCPDFRSHEFSLPEALRPEGAVPEDASENGAVDEDHDPVSQDMCPTSAFASLLAFGQALWEELLTQIMAAFEISKPMPGAVQAEGDRLGAKAKKVVAALLGAISAGAQRHESYNPTVHFVNLCRSYNADTSDEVHDPRTPPVVRIEPKVPPDCHRMRFNAALGWRWHRFTLSPGKVQILVQGPILVSQTSGAGRCRSGAPSRSLQEAQLHGDTVNQPPKFIIPTNDGEDGVEVKAKPWHEVQVQYALTDLGRPDGSTGGFYGLMRRTRFIKLEVLRRLFAEDPDGVYRPGLEGDFRDETLTQPLHNALASLESAPRPPGWNPGDDADLHVLEADSTMRTRMLLQYEKNELKRALPSK</sequence>
<evidence type="ECO:0000256" key="5">
    <source>
        <dbReference type="SAM" id="MobiDB-lite"/>
    </source>
</evidence>
<name>A0A812J0Q1_9DINO</name>
<evidence type="ECO:0000256" key="3">
    <source>
        <dbReference type="ARBA" id="ARBA00044768"/>
    </source>
</evidence>
<dbReference type="GO" id="GO:0003682">
    <property type="term" value="F:chromatin binding"/>
    <property type="evidence" value="ECO:0007669"/>
    <property type="project" value="TreeGrafter"/>
</dbReference>
<dbReference type="GO" id="GO:0009411">
    <property type="term" value="P:response to UV"/>
    <property type="evidence" value="ECO:0007669"/>
    <property type="project" value="TreeGrafter"/>
</dbReference>
<dbReference type="Pfam" id="PF03121">
    <property type="entry name" value="Herpes_UL52"/>
    <property type="match status" value="1"/>
</dbReference>
<feature type="region of interest" description="Disordered" evidence="5">
    <location>
        <begin position="126"/>
        <end position="145"/>
    </location>
</feature>
<comment type="catalytic activity">
    <reaction evidence="4">
        <text>DNA(n) + a 2'-deoxyribonucleoside 5'-triphosphate = DNA(n+1) + diphosphate</text>
        <dbReference type="Rhea" id="RHEA:22508"/>
        <dbReference type="Rhea" id="RHEA-COMP:17339"/>
        <dbReference type="Rhea" id="RHEA-COMP:17340"/>
        <dbReference type="ChEBI" id="CHEBI:33019"/>
        <dbReference type="ChEBI" id="CHEBI:61560"/>
        <dbReference type="ChEBI" id="CHEBI:173112"/>
        <dbReference type="EC" id="2.7.7.7"/>
    </reaction>
    <physiologicalReaction direction="left-to-right" evidence="4">
        <dbReference type="Rhea" id="RHEA:22509"/>
    </physiologicalReaction>
</comment>
<protein>
    <recommendedName>
        <fullName evidence="1">DNA-directed primase/polymerase protein</fullName>
        <ecNumber evidence="3">2.7.7.102</ecNumber>
    </recommendedName>
</protein>
<keyword evidence="7" id="KW-1185">Reference proteome</keyword>
<comment type="catalytic activity">
    <reaction evidence="2">
        <text>ssDNA + n NTP = ssDNA/pppN(pN)n-1 hybrid + (n-1) diphosphate.</text>
        <dbReference type="EC" id="2.7.7.102"/>
    </reaction>
</comment>
<dbReference type="GO" id="GO:0042276">
    <property type="term" value="P:error-prone translesion synthesis"/>
    <property type="evidence" value="ECO:0007669"/>
    <property type="project" value="InterPro"/>
</dbReference>
<dbReference type="GO" id="GO:0031297">
    <property type="term" value="P:replication fork processing"/>
    <property type="evidence" value="ECO:0007669"/>
    <property type="project" value="TreeGrafter"/>
</dbReference>
<comment type="caution">
    <text evidence="6">The sequence shown here is derived from an EMBL/GenBank/DDBJ whole genome shotgun (WGS) entry which is preliminary data.</text>
</comment>
<dbReference type="GO" id="GO:0005634">
    <property type="term" value="C:nucleus"/>
    <property type="evidence" value="ECO:0007669"/>
    <property type="project" value="TreeGrafter"/>
</dbReference>
<dbReference type="EC" id="2.7.7.102" evidence="3"/>
<dbReference type="OrthoDB" id="5988181at2759"/>
<evidence type="ECO:0000256" key="2">
    <source>
        <dbReference type="ARBA" id="ARBA00044677"/>
    </source>
</evidence>
<feature type="compositionally biased region" description="Acidic residues" evidence="5">
    <location>
        <begin position="132"/>
        <end position="143"/>
    </location>
</feature>
<reference evidence="6" key="1">
    <citation type="submission" date="2021-02" db="EMBL/GenBank/DDBJ databases">
        <authorList>
            <person name="Dougan E. K."/>
            <person name="Rhodes N."/>
            <person name="Thang M."/>
            <person name="Chan C."/>
        </authorList>
    </citation>
    <scope>NUCLEOTIDE SEQUENCE</scope>
</reference>
<evidence type="ECO:0000256" key="4">
    <source>
        <dbReference type="ARBA" id="ARBA00047303"/>
    </source>
</evidence>
<dbReference type="AlphaFoldDB" id="A0A812J0Q1"/>
<dbReference type="GO" id="GO:0006264">
    <property type="term" value="P:mitochondrial DNA replication"/>
    <property type="evidence" value="ECO:0007669"/>
    <property type="project" value="TreeGrafter"/>
</dbReference>
<dbReference type="GO" id="GO:0003887">
    <property type="term" value="F:DNA-directed DNA polymerase activity"/>
    <property type="evidence" value="ECO:0007669"/>
    <property type="project" value="UniProtKB-EC"/>
</dbReference>
<evidence type="ECO:0000313" key="6">
    <source>
        <dbReference type="EMBL" id="CAE7188124.1"/>
    </source>
</evidence>
<dbReference type="EMBL" id="CAJNJA010005320">
    <property type="protein sequence ID" value="CAE7188124.1"/>
    <property type="molecule type" value="Genomic_DNA"/>
</dbReference>
<dbReference type="PANTHER" id="PTHR31399:SF0">
    <property type="entry name" value="DNA-DIRECTED PRIMASE_POLYMERASE PROTEIN"/>
    <property type="match status" value="1"/>
</dbReference>